<dbReference type="CDD" id="cd00082">
    <property type="entry name" value="HisKA"/>
    <property type="match status" value="1"/>
</dbReference>
<dbReference type="Pfam" id="PF13426">
    <property type="entry name" value="PAS_9"/>
    <property type="match status" value="2"/>
</dbReference>
<feature type="domain" description="PAC" evidence="9">
    <location>
        <begin position="710"/>
        <end position="764"/>
    </location>
</feature>
<protein>
    <recommendedName>
        <fullName evidence="2">histidine kinase</fullName>
        <ecNumber evidence="2">2.7.13.3</ecNumber>
    </recommendedName>
</protein>
<feature type="domain" description="Histidine kinase" evidence="7">
    <location>
        <begin position="775"/>
        <end position="1005"/>
    </location>
</feature>
<dbReference type="SMART" id="SM00388">
    <property type="entry name" value="HisKA"/>
    <property type="match status" value="1"/>
</dbReference>
<dbReference type="InterPro" id="IPR058273">
    <property type="entry name" value="DUF7967"/>
</dbReference>
<feature type="domain" description="PAC" evidence="9">
    <location>
        <begin position="87"/>
        <end position="139"/>
    </location>
</feature>
<dbReference type="SMART" id="SM00086">
    <property type="entry name" value="PAC"/>
    <property type="match status" value="4"/>
</dbReference>
<feature type="region of interest" description="Disordered" evidence="6">
    <location>
        <begin position="889"/>
        <end position="921"/>
    </location>
</feature>
<dbReference type="InterPro" id="IPR000014">
    <property type="entry name" value="PAS"/>
</dbReference>
<dbReference type="PROSITE" id="PS50109">
    <property type="entry name" value="HIS_KIN"/>
    <property type="match status" value="1"/>
</dbReference>
<dbReference type="Proteomes" id="UP000199170">
    <property type="component" value="Unassembled WGS sequence"/>
</dbReference>
<feature type="domain" description="PAS" evidence="8">
    <location>
        <begin position="9"/>
        <end position="80"/>
    </location>
</feature>
<dbReference type="SUPFAM" id="SSF47384">
    <property type="entry name" value="Homodimeric domain of signal transducing histidine kinase"/>
    <property type="match status" value="1"/>
</dbReference>
<evidence type="ECO:0000256" key="5">
    <source>
        <dbReference type="ARBA" id="ARBA00022777"/>
    </source>
</evidence>
<dbReference type="InterPro" id="IPR013655">
    <property type="entry name" value="PAS_fold_3"/>
</dbReference>
<reference evidence="11" key="1">
    <citation type="submission" date="2016-10" db="EMBL/GenBank/DDBJ databases">
        <authorList>
            <person name="Varghese N."/>
            <person name="Submissions S."/>
        </authorList>
    </citation>
    <scope>NUCLEOTIDE SEQUENCE [LARGE SCALE GENOMIC DNA]</scope>
    <source>
        <strain evidence="11">CGMCC 1.10118</strain>
    </source>
</reference>
<dbReference type="SUPFAM" id="SSF55785">
    <property type="entry name" value="PYP-like sensor domain (PAS domain)"/>
    <property type="match status" value="6"/>
</dbReference>
<dbReference type="PANTHER" id="PTHR43304">
    <property type="entry name" value="PHYTOCHROME-LIKE PROTEIN CPH1"/>
    <property type="match status" value="1"/>
</dbReference>
<dbReference type="Pfam" id="PF25921">
    <property type="entry name" value="DUF7967"/>
    <property type="match status" value="1"/>
</dbReference>
<dbReference type="InterPro" id="IPR003594">
    <property type="entry name" value="HATPase_dom"/>
</dbReference>
<dbReference type="EMBL" id="FNPB01000001">
    <property type="protein sequence ID" value="SDX56626.1"/>
    <property type="molecule type" value="Genomic_DNA"/>
</dbReference>
<dbReference type="Gene3D" id="3.30.565.10">
    <property type="entry name" value="Histidine kinase-like ATPase, C-terminal domain"/>
    <property type="match status" value="1"/>
</dbReference>
<evidence type="ECO:0000259" key="8">
    <source>
        <dbReference type="PROSITE" id="PS50112"/>
    </source>
</evidence>
<dbReference type="SUPFAM" id="SSF55874">
    <property type="entry name" value="ATPase domain of HSP90 chaperone/DNA topoisomerase II/histidine kinase"/>
    <property type="match status" value="1"/>
</dbReference>
<dbReference type="Pfam" id="PF08448">
    <property type="entry name" value="PAS_4"/>
    <property type="match status" value="3"/>
</dbReference>
<dbReference type="STRING" id="660517.SAMN04487946_101154"/>
<dbReference type="Pfam" id="PF00512">
    <property type="entry name" value="HisKA"/>
    <property type="match status" value="1"/>
</dbReference>
<dbReference type="InterPro" id="IPR000700">
    <property type="entry name" value="PAS-assoc_C"/>
</dbReference>
<keyword evidence="4" id="KW-0808">Transferase</keyword>
<dbReference type="PROSITE" id="PS50113">
    <property type="entry name" value="PAC"/>
    <property type="match status" value="3"/>
</dbReference>
<dbReference type="InterPro" id="IPR005467">
    <property type="entry name" value="His_kinase_dom"/>
</dbReference>
<dbReference type="NCBIfam" id="TIGR00229">
    <property type="entry name" value="sensory_box"/>
    <property type="match status" value="4"/>
</dbReference>
<keyword evidence="3" id="KW-0597">Phosphoprotein</keyword>
<dbReference type="AlphaFoldDB" id="A0A1H3CR89"/>
<name>A0A1H3CR89_9EURY</name>
<sequence length="1133" mass="127619">MTLSEFLSTDFDTRAFLEFTQALVVAVDADGHVVFANQEMRSMLGYDREELVGRDWFETCVPESARDGVRQTFERVIAGDLAADVAQESESPVLTNAGEEYTIQWRNTPVRDDDGSVTGMLSSGTDVTQQRAQTRQLAQNRRRYRTLVEQFPNGLVTLFDEDLRYQIVGGNGFDRVRLSPSDLEGERLQDVFPPDVVRELEPHYRNALAGTSSVIEQTLEGRIFRIRTVPVYEDGAVVAGMTMSQDITDQRETERELRERELRLSQAQDIADIGNWTFDLETNSLNWSDECYRIFGLSPEKDITYERFLECVHPEDRATVDEQWTQALAGEPYDLEHRIVVDGDVKWVRERAEIQHDEDGEPSIALGIAQDITERKAREQELEATKRRYQTLLETAPNPTFVVDPETAEILETNEAAEALLGRSRDELVGRSREALIGLHQTALHPSEDRERYRALFQQHARPGDVPDRSKDRDPLYVTTADGDRVRVEINVSTVEIDGRRLVIGHFRDVSERYAREQELRAVCRSIPGLAIIYDAEGVYREVLSEQRELLVDPPSVLEGTHVTEALPEDVAEQILDAIEDALDTDEIQRLTYSLELDGETDRRWFAARLTPLQTTGSDSEDVLFLAREITESEYRKRNLRSFKTAVEQAGHAVLLTDADGAIEYVNPAFEAVTGYEESEVLGEQPSVLQSGEHDESFYRDLWETISDGEVWEGDLLNERKDGQQYHIHQTIAPITDEDGTIERFVGINTDISDRKQYERQLEREHEQLDLFASTVAHTLRNPLAIALGNAELALDSDTGEPLEATLDALERMEAMIDEILTLSKQGRTVQDPEPIPFERALRRAWAEVDTGEATLSIPDTAVSFRITADRARFRKLLVHLLRNAVEHGSADAGSDVQGEDSPTDRQDRASADRADATNRSDASVRITAGRLCGGEGFFVEDDGCGIDAEPTNRIFNTGFSTVEDGVGFGLTIVEQIAAAHGWDVSVGESAAGGARFEFQTAPVRITESEESAPTDTTRVRGLNAHWNQSPRFIEGSSDETECDPDRVRVWLVERTYPEDERNRVRLTYATPDGERRFRKSRELRSPTSAHETTAAVDVDPDALVPVKDPTRRTQYAAEARRMRTSHAPDELI</sequence>
<evidence type="ECO:0000313" key="11">
    <source>
        <dbReference type="Proteomes" id="UP000199170"/>
    </source>
</evidence>
<evidence type="ECO:0000256" key="1">
    <source>
        <dbReference type="ARBA" id="ARBA00000085"/>
    </source>
</evidence>
<dbReference type="Gene3D" id="3.30.450.20">
    <property type="entry name" value="PAS domain"/>
    <property type="match status" value="6"/>
</dbReference>
<organism evidence="10 11">
    <name type="scientific">Halobellus clavatus</name>
    <dbReference type="NCBI Taxonomy" id="660517"/>
    <lineage>
        <taxon>Archaea</taxon>
        <taxon>Methanobacteriati</taxon>
        <taxon>Methanobacteriota</taxon>
        <taxon>Stenosarchaea group</taxon>
        <taxon>Halobacteria</taxon>
        <taxon>Halobacteriales</taxon>
        <taxon>Haloferacaceae</taxon>
        <taxon>Halobellus</taxon>
    </lineage>
</organism>
<dbReference type="InterPro" id="IPR052162">
    <property type="entry name" value="Sensor_kinase/Photoreceptor"/>
</dbReference>
<keyword evidence="11" id="KW-1185">Reference proteome</keyword>
<dbReference type="RefSeq" id="WP_089764064.1">
    <property type="nucleotide sequence ID" value="NZ_FNPB01000001.1"/>
</dbReference>
<feature type="domain" description="PAS" evidence="8">
    <location>
        <begin position="385"/>
        <end position="464"/>
    </location>
</feature>
<evidence type="ECO:0000313" key="10">
    <source>
        <dbReference type="EMBL" id="SDX56626.1"/>
    </source>
</evidence>
<dbReference type="InterPro" id="IPR013656">
    <property type="entry name" value="PAS_4"/>
</dbReference>
<dbReference type="InterPro" id="IPR036890">
    <property type="entry name" value="HATPase_C_sf"/>
</dbReference>
<feature type="compositionally biased region" description="Basic and acidic residues" evidence="6">
    <location>
        <begin position="903"/>
        <end position="919"/>
    </location>
</feature>
<feature type="domain" description="PAS" evidence="8">
    <location>
        <begin position="260"/>
        <end position="331"/>
    </location>
</feature>
<feature type="domain" description="PAC" evidence="9">
    <location>
        <begin position="331"/>
        <end position="384"/>
    </location>
</feature>
<evidence type="ECO:0000256" key="2">
    <source>
        <dbReference type="ARBA" id="ARBA00012438"/>
    </source>
</evidence>
<dbReference type="GO" id="GO:0000155">
    <property type="term" value="F:phosphorelay sensor kinase activity"/>
    <property type="evidence" value="ECO:0007669"/>
    <property type="project" value="InterPro"/>
</dbReference>
<evidence type="ECO:0000259" key="9">
    <source>
        <dbReference type="PROSITE" id="PS50113"/>
    </source>
</evidence>
<evidence type="ECO:0000256" key="6">
    <source>
        <dbReference type="SAM" id="MobiDB-lite"/>
    </source>
</evidence>
<evidence type="ECO:0000256" key="3">
    <source>
        <dbReference type="ARBA" id="ARBA00022553"/>
    </source>
</evidence>
<dbReference type="PROSITE" id="PS50112">
    <property type="entry name" value="PAS"/>
    <property type="match status" value="4"/>
</dbReference>
<evidence type="ECO:0000256" key="4">
    <source>
        <dbReference type="ARBA" id="ARBA00022679"/>
    </source>
</evidence>
<dbReference type="InterPro" id="IPR035965">
    <property type="entry name" value="PAS-like_dom_sf"/>
</dbReference>
<feature type="domain" description="PAS" evidence="8">
    <location>
        <begin position="639"/>
        <end position="685"/>
    </location>
</feature>
<dbReference type="Gene3D" id="1.10.287.130">
    <property type="match status" value="1"/>
</dbReference>
<dbReference type="EC" id="2.7.13.3" evidence="2"/>
<dbReference type="InterPro" id="IPR001610">
    <property type="entry name" value="PAC"/>
</dbReference>
<keyword evidence="5" id="KW-0418">Kinase</keyword>
<dbReference type="SMART" id="SM00387">
    <property type="entry name" value="HATPase_c"/>
    <property type="match status" value="1"/>
</dbReference>
<comment type="catalytic activity">
    <reaction evidence="1">
        <text>ATP + protein L-histidine = ADP + protein N-phospho-L-histidine.</text>
        <dbReference type="EC" id="2.7.13.3"/>
    </reaction>
</comment>
<gene>
    <name evidence="10" type="ORF">SAMN04487946_101154</name>
</gene>
<dbReference type="Pfam" id="PF02518">
    <property type="entry name" value="HATPase_c"/>
    <property type="match status" value="1"/>
</dbReference>
<dbReference type="SMART" id="SM00091">
    <property type="entry name" value="PAS"/>
    <property type="match status" value="6"/>
</dbReference>
<evidence type="ECO:0000259" key="7">
    <source>
        <dbReference type="PROSITE" id="PS50109"/>
    </source>
</evidence>
<proteinExistence type="predicted"/>
<dbReference type="InterPro" id="IPR003661">
    <property type="entry name" value="HisK_dim/P_dom"/>
</dbReference>
<dbReference type="Gene3D" id="2.10.70.100">
    <property type="match status" value="1"/>
</dbReference>
<accession>A0A1H3CR89</accession>
<dbReference type="CDD" id="cd00130">
    <property type="entry name" value="PAS"/>
    <property type="match status" value="4"/>
</dbReference>
<dbReference type="Pfam" id="PF08447">
    <property type="entry name" value="PAS_3"/>
    <property type="match status" value="1"/>
</dbReference>
<dbReference type="PANTHER" id="PTHR43304:SF1">
    <property type="entry name" value="PAC DOMAIN-CONTAINING PROTEIN"/>
    <property type="match status" value="1"/>
</dbReference>
<dbReference type="InterPro" id="IPR036097">
    <property type="entry name" value="HisK_dim/P_sf"/>
</dbReference>